<proteinExistence type="predicted"/>
<protein>
    <submittedName>
        <fullName evidence="1">Uncharacterized protein</fullName>
    </submittedName>
</protein>
<name>A0ACC3MUV3_9PEZI</name>
<evidence type="ECO:0000313" key="1">
    <source>
        <dbReference type="EMBL" id="KAK3703729.1"/>
    </source>
</evidence>
<organism evidence="1 2">
    <name type="scientific">Vermiconidia calcicola</name>
    <dbReference type="NCBI Taxonomy" id="1690605"/>
    <lineage>
        <taxon>Eukaryota</taxon>
        <taxon>Fungi</taxon>
        <taxon>Dikarya</taxon>
        <taxon>Ascomycota</taxon>
        <taxon>Pezizomycotina</taxon>
        <taxon>Dothideomycetes</taxon>
        <taxon>Dothideomycetidae</taxon>
        <taxon>Mycosphaerellales</taxon>
        <taxon>Extremaceae</taxon>
        <taxon>Vermiconidia</taxon>
    </lineage>
</organism>
<gene>
    <name evidence="1" type="ORF">LTR37_014307</name>
</gene>
<evidence type="ECO:0000313" key="2">
    <source>
        <dbReference type="Proteomes" id="UP001281147"/>
    </source>
</evidence>
<sequence>MAALGMLISATAKSPTQFTAGLAIAGWGGGFCQMAMCSIPELMPNRYRHIGICLSDGFVFVIVIFGPVVGRYAIDDGNSWIYIYYGGFIAQLSSLIALACFYFPPKHPRGVMWTEAIRGLDYIGTAFVVPGVCLVLVGIINTTYMSTSDPKVIAPLVVGFVLLVAFGFWETLGNTKYPLCPPRIFRSHNGREFTAPFIVAFIVTMFYYGLNVIYPTMVNVFYLTPETPRGYELALSLPGNIGLVFGAMLLICFGDVLRHYWWTLWISWAGMLFWGGMMAMVTPSNKGLMIAFAFLEQTFFGWAQYLSVAFTQLGVHQHDLGMSGGLAGVARYAGGSLAQAIYVSIMANAQSARFAATLPGAAIAAGADDATATALLAAFPLGSAAIAEIPGVNEEILAAAGSAFQWSYAHALKITALSSLSFGGLGLICCFLCENIDAKMNQTTNVFLENDVNADKNEFH</sequence>
<dbReference type="Proteomes" id="UP001281147">
    <property type="component" value="Unassembled WGS sequence"/>
</dbReference>
<keyword evidence="2" id="KW-1185">Reference proteome</keyword>
<dbReference type="EMBL" id="JAUTXU010000148">
    <property type="protein sequence ID" value="KAK3703729.1"/>
    <property type="molecule type" value="Genomic_DNA"/>
</dbReference>
<accession>A0ACC3MUV3</accession>
<comment type="caution">
    <text evidence="1">The sequence shown here is derived from an EMBL/GenBank/DDBJ whole genome shotgun (WGS) entry which is preliminary data.</text>
</comment>
<reference evidence="1" key="1">
    <citation type="submission" date="2023-07" db="EMBL/GenBank/DDBJ databases">
        <title>Black Yeasts Isolated from many extreme environments.</title>
        <authorList>
            <person name="Coleine C."/>
            <person name="Stajich J.E."/>
            <person name="Selbmann L."/>
        </authorList>
    </citation>
    <scope>NUCLEOTIDE SEQUENCE</scope>
    <source>
        <strain evidence="1">CCFEE 5714</strain>
    </source>
</reference>